<dbReference type="EMBL" id="CACRTD010000059">
    <property type="protein sequence ID" value="VYT47884.1"/>
    <property type="molecule type" value="Genomic_DNA"/>
</dbReference>
<evidence type="ECO:0000313" key="1">
    <source>
        <dbReference type="EMBL" id="VYT47884.1"/>
    </source>
</evidence>
<reference evidence="1" key="1">
    <citation type="submission" date="2019-11" db="EMBL/GenBank/DDBJ databases">
        <authorList>
            <person name="Feng L."/>
        </authorList>
    </citation>
    <scope>NUCLEOTIDE SEQUENCE</scope>
    <source>
        <strain evidence="1">BovatusLFYP28</strain>
    </source>
</reference>
<proteinExistence type="predicted"/>
<sequence>MPAHFVRIAEFVPRLVVQVRNIGIVGHAVVKLDHRIGRLLDGQFRITGGILLQFLIGQILRQGQLAPQSRMPVIHGTRLCIRSVVVILLQQGSVVFPVYLQHEALQLAAAVQSGLVQAFQHSEPVDAGAVGVAVAPHIIDPFQYQATIGQLGQIFQEQFLNRVRQA</sequence>
<gene>
    <name evidence="1" type="ORF">BOLFYP28_03803</name>
</gene>
<accession>A0A6N2X164</accession>
<dbReference type="AlphaFoldDB" id="A0A6N2X164"/>
<protein>
    <submittedName>
        <fullName evidence="1">Uncharacterized protein</fullName>
    </submittedName>
</protein>
<name>A0A6N2X164_BACOV</name>
<organism evidence="1">
    <name type="scientific">Bacteroides ovatus</name>
    <dbReference type="NCBI Taxonomy" id="28116"/>
    <lineage>
        <taxon>Bacteria</taxon>
        <taxon>Pseudomonadati</taxon>
        <taxon>Bacteroidota</taxon>
        <taxon>Bacteroidia</taxon>
        <taxon>Bacteroidales</taxon>
        <taxon>Bacteroidaceae</taxon>
        <taxon>Bacteroides</taxon>
    </lineage>
</organism>